<organism evidence="9 10">
    <name type="scientific">Cellulomonas xylanilytica</name>
    <dbReference type="NCBI Taxonomy" id="233583"/>
    <lineage>
        <taxon>Bacteria</taxon>
        <taxon>Bacillati</taxon>
        <taxon>Actinomycetota</taxon>
        <taxon>Actinomycetes</taxon>
        <taxon>Micrococcales</taxon>
        <taxon>Cellulomonadaceae</taxon>
        <taxon>Cellulomonas</taxon>
    </lineage>
</organism>
<reference evidence="9 10" key="1">
    <citation type="submission" date="2019-07" db="EMBL/GenBank/DDBJ databases">
        <title>Whole genome shotgun sequence of Cellulomonas xylanilytica NBRC 101102.</title>
        <authorList>
            <person name="Hosoyama A."/>
            <person name="Uohara A."/>
            <person name="Ohji S."/>
            <person name="Ichikawa N."/>
        </authorList>
    </citation>
    <scope>NUCLEOTIDE SEQUENCE [LARGE SCALE GENOMIC DNA]</scope>
    <source>
        <strain evidence="9 10">NBRC 101102</strain>
    </source>
</reference>
<feature type="transmembrane region" description="Helical" evidence="7">
    <location>
        <begin position="253"/>
        <end position="274"/>
    </location>
</feature>
<dbReference type="GO" id="GO:0005886">
    <property type="term" value="C:plasma membrane"/>
    <property type="evidence" value="ECO:0007669"/>
    <property type="project" value="UniProtKB-SubCell"/>
</dbReference>
<dbReference type="PROSITE" id="PS00216">
    <property type="entry name" value="SUGAR_TRANSPORT_1"/>
    <property type="match status" value="1"/>
</dbReference>
<dbReference type="OrthoDB" id="3218494at2"/>
<evidence type="ECO:0000313" key="10">
    <source>
        <dbReference type="Proteomes" id="UP000321118"/>
    </source>
</evidence>
<dbReference type="PROSITE" id="PS50850">
    <property type="entry name" value="MFS"/>
    <property type="match status" value="1"/>
</dbReference>
<comment type="subcellular location">
    <subcellularLocation>
        <location evidence="1">Cell membrane</location>
        <topology evidence="1">Multi-pass membrane protein</topology>
    </subcellularLocation>
</comment>
<keyword evidence="10" id="KW-1185">Reference proteome</keyword>
<feature type="transmembrane region" description="Helical" evidence="7">
    <location>
        <begin position="286"/>
        <end position="306"/>
    </location>
</feature>
<dbReference type="Proteomes" id="UP000321118">
    <property type="component" value="Unassembled WGS sequence"/>
</dbReference>
<feature type="transmembrane region" description="Helical" evidence="7">
    <location>
        <begin position="159"/>
        <end position="180"/>
    </location>
</feature>
<evidence type="ECO:0000256" key="2">
    <source>
        <dbReference type="ARBA" id="ARBA00022448"/>
    </source>
</evidence>
<evidence type="ECO:0000256" key="4">
    <source>
        <dbReference type="ARBA" id="ARBA00022692"/>
    </source>
</evidence>
<dbReference type="PANTHER" id="PTHR42718">
    <property type="entry name" value="MAJOR FACILITATOR SUPERFAMILY MULTIDRUG TRANSPORTER MFSC"/>
    <property type="match status" value="1"/>
</dbReference>
<dbReference type="Gene3D" id="1.20.1250.20">
    <property type="entry name" value="MFS general substrate transporter like domains"/>
    <property type="match status" value="1"/>
</dbReference>
<dbReference type="InterPro" id="IPR020846">
    <property type="entry name" value="MFS_dom"/>
</dbReference>
<dbReference type="SUPFAM" id="SSF103473">
    <property type="entry name" value="MFS general substrate transporter"/>
    <property type="match status" value="1"/>
</dbReference>
<proteinExistence type="predicted"/>
<comment type="caution">
    <text evidence="9">The sequence shown here is derived from an EMBL/GenBank/DDBJ whole genome shotgun (WGS) entry which is preliminary data.</text>
</comment>
<dbReference type="InterPro" id="IPR011701">
    <property type="entry name" value="MFS"/>
</dbReference>
<dbReference type="InterPro" id="IPR005829">
    <property type="entry name" value="Sugar_transporter_CS"/>
</dbReference>
<feature type="transmembrane region" description="Helical" evidence="7">
    <location>
        <begin position="40"/>
        <end position="60"/>
    </location>
</feature>
<keyword evidence="3" id="KW-1003">Cell membrane</keyword>
<feature type="domain" description="Major facilitator superfamily (MFS) profile" evidence="8">
    <location>
        <begin position="6"/>
        <end position="422"/>
    </location>
</feature>
<evidence type="ECO:0000256" key="6">
    <source>
        <dbReference type="ARBA" id="ARBA00023136"/>
    </source>
</evidence>
<feature type="transmembrane region" description="Helical" evidence="7">
    <location>
        <begin position="72"/>
        <end position="91"/>
    </location>
</feature>
<keyword evidence="5 7" id="KW-1133">Transmembrane helix</keyword>
<evidence type="ECO:0000256" key="7">
    <source>
        <dbReference type="SAM" id="Phobius"/>
    </source>
</evidence>
<feature type="transmembrane region" description="Helical" evidence="7">
    <location>
        <begin position="192"/>
        <end position="210"/>
    </location>
</feature>
<feature type="transmembrane region" description="Helical" evidence="7">
    <location>
        <begin position="370"/>
        <end position="393"/>
    </location>
</feature>
<evidence type="ECO:0000259" key="8">
    <source>
        <dbReference type="PROSITE" id="PS50850"/>
    </source>
</evidence>
<keyword evidence="6 7" id="KW-0472">Membrane</keyword>
<evidence type="ECO:0000256" key="5">
    <source>
        <dbReference type="ARBA" id="ARBA00022989"/>
    </source>
</evidence>
<dbReference type="EMBL" id="BJUB01000011">
    <property type="protein sequence ID" value="GEK22747.1"/>
    <property type="molecule type" value="Genomic_DNA"/>
</dbReference>
<dbReference type="Gene3D" id="1.20.1720.10">
    <property type="entry name" value="Multidrug resistance protein D"/>
    <property type="match status" value="1"/>
</dbReference>
<feature type="transmembrane region" description="Helical" evidence="7">
    <location>
        <begin position="399"/>
        <end position="419"/>
    </location>
</feature>
<dbReference type="CDD" id="cd17321">
    <property type="entry name" value="MFS_MMR_MDR_like"/>
    <property type="match status" value="1"/>
</dbReference>
<dbReference type="Pfam" id="PF07690">
    <property type="entry name" value="MFS_1"/>
    <property type="match status" value="1"/>
</dbReference>
<dbReference type="PANTHER" id="PTHR42718:SF46">
    <property type="entry name" value="BLR6921 PROTEIN"/>
    <property type="match status" value="1"/>
</dbReference>
<evidence type="ECO:0000256" key="3">
    <source>
        <dbReference type="ARBA" id="ARBA00022475"/>
    </source>
</evidence>
<feature type="transmembrane region" description="Helical" evidence="7">
    <location>
        <begin position="339"/>
        <end position="358"/>
    </location>
</feature>
<dbReference type="RefSeq" id="WP_146929289.1">
    <property type="nucleotide sequence ID" value="NZ_BJUB01000011.1"/>
</dbReference>
<feature type="transmembrane region" description="Helical" evidence="7">
    <location>
        <begin position="97"/>
        <end position="120"/>
    </location>
</feature>
<evidence type="ECO:0000256" key="1">
    <source>
        <dbReference type="ARBA" id="ARBA00004651"/>
    </source>
</evidence>
<accession>A0A510V799</accession>
<evidence type="ECO:0000313" key="9">
    <source>
        <dbReference type="EMBL" id="GEK22747.1"/>
    </source>
</evidence>
<sequence>MRERWTLAVLGTAFFVVVLDSTIVYVALPSIADDLAFAGGGVQWVISAYLVTFGGLLLLGGRVADLLGRRRVFLVGIAVFTGASVLCGSASEPAVLVGARVLQGMGAAVMAPTALSLVLVTFEPGLERNRALGVWGGIGGVGGTAGLLLGGPITQLWGWKWIFLANLPVGVLLLVASARLLAESRDADRPRAFDASGALAVTGALVLLVLGITEASWPALAGSALLLGTFVLVERRAVAPLVPWRVVRSRRLVTGNLLLLVAGTCVDGVLLVLALDAQAAGSRSPVHFGLTTAAMTGASVVGSVVGQAVVTRVGVRAVAVAGTALLAAGSVALTTLPAVGLVVFGAGLGAAFVSAQIAAVSGAAPDDSGLAAGIADTSFAVGGALGVAVLSTVEGTGSALVVAAIVAALGLVAATSLGAHRATSGVTHLPAGRAP</sequence>
<dbReference type="AlphaFoldDB" id="A0A510V799"/>
<feature type="transmembrane region" description="Helical" evidence="7">
    <location>
        <begin position="132"/>
        <end position="153"/>
    </location>
</feature>
<name>A0A510V799_9CELL</name>
<gene>
    <name evidence="9" type="ORF">CXY01_32670</name>
</gene>
<keyword evidence="4 7" id="KW-0812">Transmembrane</keyword>
<dbReference type="InterPro" id="IPR036259">
    <property type="entry name" value="MFS_trans_sf"/>
</dbReference>
<feature type="transmembrane region" description="Helical" evidence="7">
    <location>
        <begin position="7"/>
        <end position="28"/>
    </location>
</feature>
<keyword evidence="2" id="KW-0813">Transport</keyword>
<dbReference type="GO" id="GO:0022857">
    <property type="term" value="F:transmembrane transporter activity"/>
    <property type="evidence" value="ECO:0007669"/>
    <property type="project" value="InterPro"/>
</dbReference>
<feature type="transmembrane region" description="Helical" evidence="7">
    <location>
        <begin position="216"/>
        <end position="233"/>
    </location>
</feature>
<protein>
    <submittedName>
        <fullName evidence="9">MFS transporter</fullName>
    </submittedName>
</protein>